<evidence type="ECO:0000313" key="9">
    <source>
        <dbReference type="Proteomes" id="UP000243217"/>
    </source>
</evidence>
<evidence type="ECO:0000256" key="2">
    <source>
        <dbReference type="ARBA" id="ARBA00022694"/>
    </source>
</evidence>
<keyword evidence="9" id="KW-1185">Reference proteome</keyword>
<gene>
    <name evidence="8" type="ORF">THRCLA_11108</name>
</gene>
<comment type="caution">
    <text evidence="8">The sequence shown here is derived from an EMBL/GenBank/DDBJ whole genome shotgun (WGS) entry which is preliminary data.</text>
</comment>
<dbReference type="InterPro" id="IPR020094">
    <property type="entry name" value="TruA/RsuA/RluB/E/F_N"/>
</dbReference>
<dbReference type="FunFam" id="3.30.70.580:FF:000002">
    <property type="entry name" value="tRNA pseudouridine synthase"/>
    <property type="match status" value="1"/>
</dbReference>
<dbReference type="Proteomes" id="UP000243217">
    <property type="component" value="Unassembled WGS sequence"/>
</dbReference>
<dbReference type="GO" id="GO:0009982">
    <property type="term" value="F:pseudouridine synthase activity"/>
    <property type="evidence" value="ECO:0007669"/>
    <property type="project" value="InterPro"/>
</dbReference>
<evidence type="ECO:0000256" key="1">
    <source>
        <dbReference type="ARBA" id="ARBA00009375"/>
    </source>
</evidence>
<proteinExistence type="inferred from homology"/>
<sequence>MLLKRSAFQPRRWLSVDAKKRKVKAALVSGYLGTGFHGVQLQEHNNVPTIEQELRNALFAAGCISESNYADMAKIGWSRSSRTDKGVHASCIVFSAKLLVDEDSIDESTGRLIGLPEALNKHLPDTIRMFTATKVHRSFRAREDCLLREYEYFLPLSFLEPFATPTNSVQDMAAKIIATLPKYEGIFDFHNFTKQRGSFYKQKDRKQSKKEAALSDDDEVAESEEDFNDNYDVNPDVSIENGTRRALQRHRRTIYRCQGSLIEDFHGASYIRIHLTGASFLLNQIRCMVGAAIAVATGHLTPMLFEAALETNQIVRVPTAPAEGLVLASCSLSGKRPLISFTKDYNTPNAVEMKKYEAPHRILLDPNEYSLVFEFRNNVIYKEVARAWNESELVANWPTAFATWKQRFLEEQVDMDALQKAVDALHVHKKEKFAASTAIVRQARMEKDHVKLLPRAFATSLSIRFQLLPGNYVADIVVALKECLMNGVIPVNASEEDLYKFVQDTGLDKLAARGQRIRMRQ</sequence>
<accession>A0A1V9Y8S5</accession>
<keyword evidence="2" id="KW-0819">tRNA processing</keyword>
<dbReference type="Gene3D" id="3.30.70.580">
    <property type="entry name" value="Pseudouridine synthase I, catalytic domain, N-terminal subdomain"/>
    <property type="match status" value="1"/>
</dbReference>
<dbReference type="InterPro" id="IPR001406">
    <property type="entry name" value="PsdUridine_synth_TruA"/>
</dbReference>
<dbReference type="GO" id="GO:1990481">
    <property type="term" value="P:mRNA pseudouridine synthesis"/>
    <property type="evidence" value="ECO:0007669"/>
    <property type="project" value="TreeGrafter"/>
</dbReference>
<feature type="domain" description="Pseudouridine synthase I TruA alpha/beta" evidence="7">
    <location>
        <begin position="228"/>
        <end position="330"/>
    </location>
</feature>
<name>A0A1V9Y8S5_9STRA</name>
<dbReference type="InterPro" id="IPR020095">
    <property type="entry name" value="PsdUridine_synth_TruA_C"/>
</dbReference>
<feature type="active site" description="Nucleophile" evidence="5">
    <location>
        <position position="84"/>
    </location>
</feature>
<dbReference type="SUPFAM" id="SSF55120">
    <property type="entry name" value="Pseudouridine synthase"/>
    <property type="match status" value="1"/>
</dbReference>
<dbReference type="InterPro" id="IPR020103">
    <property type="entry name" value="PsdUridine_synth_cat_dom_sf"/>
</dbReference>
<evidence type="ECO:0000256" key="4">
    <source>
        <dbReference type="ARBA" id="ARBA00036943"/>
    </source>
</evidence>
<dbReference type="PANTHER" id="PTHR11142:SF4">
    <property type="entry name" value="PSEUDOURIDYLATE SYNTHASE 1 HOMOLOG"/>
    <property type="match status" value="1"/>
</dbReference>
<evidence type="ECO:0000256" key="5">
    <source>
        <dbReference type="PIRSR" id="PIRSR641708-1"/>
    </source>
</evidence>
<evidence type="ECO:0000313" key="8">
    <source>
        <dbReference type="EMBL" id="OQR82135.1"/>
    </source>
</evidence>
<dbReference type="EMBL" id="JNBS01004833">
    <property type="protein sequence ID" value="OQR82135.1"/>
    <property type="molecule type" value="Genomic_DNA"/>
</dbReference>
<dbReference type="STRING" id="74557.A0A1V9Y8S5"/>
<dbReference type="OrthoDB" id="10256309at2759"/>
<dbReference type="InterPro" id="IPR020097">
    <property type="entry name" value="PsdUridine_synth_TruA_a/b_dom"/>
</dbReference>
<protein>
    <submittedName>
        <fullName evidence="8">Ubiquitin fusion degradation protein</fullName>
    </submittedName>
</protein>
<keyword evidence="3" id="KW-0413">Isomerase</keyword>
<dbReference type="InterPro" id="IPR041708">
    <property type="entry name" value="PUS1/PUS2-like"/>
</dbReference>
<comment type="catalytic activity">
    <reaction evidence="4">
        <text>a uridine in tRNA = a pseudouridine in tRNA</text>
        <dbReference type="Rhea" id="RHEA:54572"/>
        <dbReference type="Rhea" id="RHEA-COMP:13339"/>
        <dbReference type="Rhea" id="RHEA-COMP:13934"/>
        <dbReference type="ChEBI" id="CHEBI:65314"/>
        <dbReference type="ChEBI" id="CHEBI:65315"/>
    </reaction>
</comment>
<organism evidence="8 9">
    <name type="scientific">Thraustotheca clavata</name>
    <dbReference type="NCBI Taxonomy" id="74557"/>
    <lineage>
        <taxon>Eukaryota</taxon>
        <taxon>Sar</taxon>
        <taxon>Stramenopiles</taxon>
        <taxon>Oomycota</taxon>
        <taxon>Saprolegniomycetes</taxon>
        <taxon>Saprolegniales</taxon>
        <taxon>Achlyaceae</taxon>
        <taxon>Thraustotheca</taxon>
    </lineage>
</organism>
<dbReference type="PANTHER" id="PTHR11142">
    <property type="entry name" value="PSEUDOURIDYLATE SYNTHASE"/>
    <property type="match status" value="1"/>
</dbReference>
<feature type="binding site" evidence="6">
    <location>
        <position position="150"/>
    </location>
    <ligand>
        <name>substrate</name>
    </ligand>
</feature>
<dbReference type="Gene3D" id="3.30.70.660">
    <property type="entry name" value="Pseudouridine synthase I, catalytic domain, C-terminal subdomain"/>
    <property type="match status" value="1"/>
</dbReference>
<comment type="similarity">
    <text evidence="1">Belongs to the tRNA pseudouridine synthase TruA family.</text>
</comment>
<dbReference type="Pfam" id="PF01416">
    <property type="entry name" value="PseudoU_synth_1"/>
    <property type="match status" value="1"/>
</dbReference>
<evidence type="ECO:0000259" key="7">
    <source>
        <dbReference type="Pfam" id="PF01416"/>
    </source>
</evidence>
<dbReference type="AlphaFoldDB" id="A0A1V9Y8S5"/>
<evidence type="ECO:0000256" key="3">
    <source>
        <dbReference type="ARBA" id="ARBA00023235"/>
    </source>
</evidence>
<reference evidence="8 9" key="1">
    <citation type="journal article" date="2014" name="Genome Biol. Evol.">
        <title>The secreted proteins of Achlya hypogyna and Thraustotheca clavata identify the ancestral oomycete secretome and reveal gene acquisitions by horizontal gene transfer.</title>
        <authorList>
            <person name="Misner I."/>
            <person name="Blouin N."/>
            <person name="Leonard G."/>
            <person name="Richards T.A."/>
            <person name="Lane C.E."/>
        </authorList>
    </citation>
    <scope>NUCLEOTIDE SEQUENCE [LARGE SCALE GENOMIC DNA]</scope>
    <source>
        <strain evidence="8 9">ATCC 34112</strain>
    </source>
</reference>
<evidence type="ECO:0000256" key="6">
    <source>
        <dbReference type="PIRSR" id="PIRSR641708-2"/>
    </source>
</evidence>
<dbReference type="GO" id="GO:0031119">
    <property type="term" value="P:tRNA pseudouridine synthesis"/>
    <property type="evidence" value="ECO:0007669"/>
    <property type="project" value="InterPro"/>
</dbReference>
<dbReference type="GO" id="GO:0005634">
    <property type="term" value="C:nucleus"/>
    <property type="evidence" value="ECO:0007669"/>
    <property type="project" value="TreeGrafter"/>
</dbReference>
<dbReference type="GO" id="GO:0003723">
    <property type="term" value="F:RNA binding"/>
    <property type="evidence" value="ECO:0007669"/>
    <property type="project" value="InterPro"/>
</dbReference>
<dbReference type="CDD" id="cd02568">
    <property type="entry name" value="PseudoU_synth_PUS1_PUS2"/>
    <property type="match status" value="1"/>
</dbReference>